<dbReference type="InterPro" id="IPR000297">
    <property type="entry name" value="PPIase_PpiC"/>
</dbReference>
<dbReference type="Gene3D" id="3.10.50.40">
    <property type="match status" value="1"/>
</dbReference>
<dbReference type="AlphaFoldDB" id="A0A9D7QIB4"/>
<comment type="caution">
    <text evidence="11">The sequence shown here is derived from an EMBL/GenBank/DDBJ whole genome shotgun (WGS) entry which is preliminary data.</text>
</comment>
<organism evidence="11 12">
    <name type="scientific">Candidatus Dechloromonas phosphorivorans</name>
    <dbReference type="NCBI Taxonomy" id="2899244"/>
    <lineage>
        <taxon>Bacteria</taxon>
        <taxon>Pseudomonadati</taxon>
        <taxon>Pseudomonadota</taxon>
        <taxon>Betaproteobacteria</taxon>
        <taxon>Rhodocyclales</taxon>
        <taxon>Azonexaceae</taxon>
        <taxon>Dechloromonas</taxon>
    </lineage>
</organism>
<dbReference type="Gene3D" id="1.10.8.1040">
    <property type="match status" value="1"/>
</dbReference>
<dbReference type="Pfam" id="PF13145">
    <property type="entry name" value="Rotamase_2"/>
    <property type="match status" value="1"/>
</dbReference>
<feature type="compositionally biased region" description="Basic and acidic residues" evidence="8">
    <location>
        <begin position="167"/>
        <end position="181"/>
    </location>
</feature>
<evidence type="ECO:0000256" key="8">
    <source>
        <dbReference type="SAM" id="MobiDB-lite"/>
    </source>
</evidence>
<protein>
    <recommendedName>
        <fullName evidence="3">peptidylprolyl isomerase</fullName>
        <ecNumber evidence="3">5.2.1.8</ecNumber>
    </recommendedName>
</protein>
<feature type="chain" id="PRO_5039174268" description="peptidylprolyl isomerase" evidence="9">
    <location>
        <begin position="24"/>
        <end position="265"/>
    </location>
</feature>
<gene>
    <name evidence="11" type="ORF">IPN75_12925</name>
</gene>
<keyword evidence="6 7" id="KW-0413">Isomerase</keyword>
<evidence type="ECO:0000256" key="9">
    <source>
        <dbReference type="SAM" id="SignalP"/>
    </source>
</evidence>
<proteinExistence type="inferred from homology"/>
<feature type="signal peptide" evidence="9">
    <location>
        <begin position="1"/>
        <end position="23"/>
    </location>
</feature>
<reference evidence="12" key="1">
    <citation type="journal article" date="2021" name="Nat. Commun.">
        <title>Connecting structure to function with the recovery of over 1000 high-quality metagenome-assembled genomes from activated sludge using long-read sequencing.</title>
        <authorList>
            <person name="Singleton C.M."/>
            <person name="Petriglieri F."/>
            <person name="Kristensen J.M."/>
            <person name="Kirkegaard R.H."/>
            <person name="Michaelsen T.Y."/>
            <person name="Andersen M.H."/>
            <person name="Kondrotaite Z."/>
            <person name="Karst S.M."/>
            <person name="Dueholm M.S."/>
            <person name="Nielsen P.H."/>
            <person name="Albertsen M."/>
        </authorList>
    </citation>
    <scope>NUCLEOTIDE SEQUENCE [LARGE SCALE GENOMIC DNA]</scope>
</reference>
<dbReference type="InterPro" id="IPR050245">
    <property type="entry name" value="PrsA_foldase"/>
</dbReference>
<evidence type="ECO:0000256" key="1">
    <source>
        <dbReference type="ARBA" id="ARBA00000971"/>
    </source>
</evidence>
<dbReference type="GO" id="GO:0003755">
    <property type="term" value="F:peptidyl-prolyl cis-trans isomerase activity"/>
    <property type="evidence" value="ECO:0007669"/>
    <property type="project" value="UniProtKB-KW"/>
</dbReference>
<dbReference type="PROSITE" id="PS50198">
    <property type="entry name" value="PPIC_PPIASE_2"/>
    <property type="match status" value="1"/>
</dbReference>
<dbReference type="SUPFAM" id="SSF54534">
    <property type="entry name" value="FKBP-like"/>
    <property type="match status" value="1"/>
</dbReference>
<dbReference type="EMBL" id="JADKBR010000017">
    <property type="protein sequence ID" value="MBK8891201.1"/>
    <property type="molecule type" value="Genomic_DNA"/>
</dbReference>
<keyword evidence="5 7" id="KW-0697">Rotamase</keyword>
<dbReference type="Proteomes" id="UP000808146">
    <property type="component" value="Unassembled WGS sequence"/>
</dbReference>
<evidence type="ECO:0000313" key="11">
    <source>
        <dbReference type="EMBL" id="MBK8891201.1"/>
    </source>
</evidence>
<dbReference type="InterPro" id="IPR046357">
    <property type="entry name" value="PPIase_dom_sf"/>
</dbReference>
<name>A0A9D7QIB4_9RHOO</name>
<evidence type="ECO:0000259" key="10">
    <source>
        <dbReference type="PROSITE" id="PS50198"/>
    </source>
</evidence>
<dbReference type="SUPFAM" id="SSF109998">
    <property type="entry name" value="Triger factor/SurA peptide-binding domain-like"/>
    <property type="match status" value="1"/>
</dbReference>
<accession>A0A9D7QIB4</accession>
<dbReference type="EC" id="5.2.1.8" evidence="3"/>
<evidence type="ECO:0000256" key="3">
    <source>
        <dbReference type="ARBA" id="ARBA00013194"/>
    </source>
</evidence>
<dbReference type="Pfam" id="PF13623">
    <property type="entry name" value="SurA_N_2"/>
    <property type="match status" value="1"/>
</dbReference>
<comment type="similarity">
    <text evidence="2">Belongs to the PpiC/parvulin rotamase family.</text>
</comment>
<evidence type="ECO:0000256" key="5">
    <source>
        <dbReference type="ARBA" id="ARBA00023110"/>
    </source>
</evidence>
<dbReference type="InterPro" id="IPR027304">
    <property type="entry name" value="Trigger_fact/SurA_dom_sf"/>
</dbReference>
<feature type="region of interest" description="Disordered" evidence="8">
    <location>
        <begin position="167"/>
        <end position="187"/>
    </location>
</feature>
<evidence type="ECO:0000313" key="12">
    <source>
        <dbReference type="Proteomes" id="UP000808146"/>
    </source>
</evidence>
<comment type="catalytic activity">
    <reaction evidence="1">
        <text>[protein]-peptidylproline (omega=180) = [protein]-peptidylproline (omega=0)</text>
        <dbReference type="Rhea" id="RHEA:16237"/>
        <dbReference type="Rhea" id="RHEA-COMP:10747"/>
        <dbReference type="Rhea" id="RHEA-COMP:10748"/>
        <dbReference type="ChEBI" id="CHEBI:83833"/>
        <dbReference type="ChEBI" id="CHEBI:83834"/>
        <dbReference type="EC" id="5.2.1.8"/>
    </reaction>
</comment>
<evidence type="ECO:0000256" key="6">
    <source>
        <dbReference type="ARBA" id="ARBA00023235"/>
    </source>
</evidence>
<dbReference type="PANTHER" id="PTHR47245">
    <property type="entry name" value="PEPTIDYLPROLYL ISOMERASE"/>
    <property type="match status" value="1"/>
</dbReference>
<feature type="domain" description="PpiC" evidence="10">
    <location>
        <begin position="136"/>
        <end position="226"/>
    </location>
</feature>
<keyword evidence="4 9" id="KW-0732">Signal</keyword>
<evidence type="ECO:0000256" key="7">
    <source>
        <dbReference type="PROSITE-ProRule" id="PRU00278"/>
    </source>
</evidence>
<dbReference type="PANTHER" id="PTHR47245:SF1">
    <property type="entry name" value="FOLDASE PROTEIN PRSA"/>
    <property type="match status" value="1"/>
</dbReference>
<evidence type="ECO:0000256" key="2">
    <source>
        <dbReference type="ARBA" id="ARBA00007656"/>
    </source>
</evidence>
<sequence length="265" mass="28900">MIKVSHLAALLVAGALASAPVVAADKGGAGAVATVNGQAISQTTYNAFVAEQKAQGTPDSPQLQNAVKEELIRRELLVQEAKKKGLDKKSDVQGQIELARQAVLIRAYLSDYVRANPISDETLKKDYEAIKANLGSTEYKTKHILVANEDEAKAIIAKLEKGEKFSELAKQSKDPGSKDNGGELGWSSPSTYVKPFSDALTKLKKGEYTKTPVKTDFGYHVIMLEDTRPLTPPAFDQVKPQLQQRAQQQQVEQLVKKLRDSAKIN</sequence>
<evidence type="ECO:0000256" key="4">
    <source>
        <dbReference type="ARBA" id="ARBA00022729"/>
    </source>
</evidence>